<dbReference type="AlphaFoldDB" id="A0A0F9DZ18"/>
<keyword evidence="1" id="KW-0812">Transmembrane</keyword>
<evidence type="ECO:0000256" key="1">
    <source>
        <dbReference type="SAM" id="Phobius"/>
    </source>
</evidence>
<accession>A0A0F9DZ18</accession>
<evidence type="ECO:0000313" key="2">
    <source>
        <dbReference type="EMBL" id="KKL22896.1"/>
    </source>
</evidence>
<proteinExistence type="predicted"/>
<dbReference type="EMBL" id="LAZR01037170">
    <property type="protein sequence ID" value="KKL22896.1"/>
    <property type="molecule type" value="Genomic_DNA"/>
</dbReference>
<comment type="caution">
    <text evidence="2">The sequence shown here is derived from an EMBL/GenBank/DDBJ whole genome shotgun (WGS) entry which is preliminary data.</text>
</comment>
<feature type="transmembrane region" description="Helical" evidence="1">
    <location>
        <begin position="33"/>
        <end position="52"/>
    </location>
</feature>
<gene>
    <name evidence="2" type="ORF">LCGC14_2430790</name>
</gene>
<protein>
    <submittedName>
        <fullName evidence="2">Uncharacterized protein</fullName>
    </submittedName>
</protein>
<keyword evidence="1" id="KW-1133">Transmembrane helix</keyword>
<feature type="transmembrane region" description="Helical" evidence="1">
    <location>
        <begin position="10"/>
        <end position="27"/>
    </location>
</feature>
<name>A0A0F9DZ18_9ZZZZ</name>
<sequence length="60" mass="6427">MVKKFLSRKFLLALGAIVAEILIGIGYDVDPKLIAQLAVGIAGLYIIVEGMIDAIKKPNT</sequence>
<keyword evidence="1" id="KW-0472">Membrane</keyword>
<reference evidence="2" key="1">
    <citation type="journal article" date="2015" name="Nature">
        <title>Complex archaea that bridge the gap between prokaryotes and eukaryotes.</title>
        <authorList>
            <person name="Spang A."/>
            <person name="Saw J.H."/>
            <person name="Jorgensen S.L."/>
            <person name="Zaremba-Niedzwiedzka K."/>
            <person name="Martijn J."/>
            <person name="Lind A.E."/>
            <person name="van Eijk R."/>
            <person name="Schleper C."/>
            <person name="Guy L."/>
            <person name="Ettema T.J."/>
        </authorList>
    </citation>
    <scope>NUCLEOTIDE SEQUENCE</scope>
</reference>
<organism evidence="2">
    <name type="scientific">marine sediment metagenome</name>
    <dbReference type="NCBI Taxonomy" id="412755"/>
    <lineage>
        <taxon>unclassified sequences</taxon>
        <taxon>metagenomes</taxon>
        <taxon>ecological metagenomes</taxon>
    </lineage>
</organism>